<proteinExistence type="predicted"/>
<dbReference type="RefSeq" id="XP_017978223.1">
    <property type="nucleotide sequence ID" value="XM_018122734.1"/>
</dbReference>
<feature type="transmembrane region" description="Helical" evidence="1">
    <location>
        <begin position="110"/>
        <end position="130"/>
    </location>
</feature>
<dbReference type="PANTHER" id="PTHR31325">
    <property type="entry name" value="OS01G0798800 PROTEIN-RELATED"/>
    <property type="match status" value="1"/>
</dbReference>
<name>A0AB32WJU6_THECC</name>
<keyword evidence="1" id="KW-0472">Membrane</keyword>
<gene>
    <name evidence="4" type="primary">LOC108662402</name>
</gene>
<evidence type="ECO:0000313" key="3">
    <source>
        <dbReference type="Proteomes" id="UP000694886"/>
    </source>
</evidence>
<sequence>MALVETVIKLWNGWEIRVLVLLSLSLQVILVAFGSKRKSTTSTWINFLVWSAYLSADWVATVALGILARSLGSNAPNQNHSLQSFWAPFLLLHLGGSDTITAYSLEDNELWLRHLVGLVFEIGVAIYVLLRSWVDGDTTISCIAIPVFIAGIIKYGERTYVLMSSSTKHFRTSSLHYVFGLHFPAENCGPDSFPLLVAIFFEKLQSLFADLIFDHHQGYRCNKLIRGLEPRVAFKMVEYELGLLYDLLYTKARLVYSCIGIFFRCITCLASVSALVTFSIIIDEHEYSPVDISITYLLLVGAVVLEVYALLMLASSDWLKLYLVARKKCSLEQVTKYKRWSRSIAKYNLVSFCLPKEATMWIKVQQLLGIYEMLEKHQNVEWQQGIDDDLKRLIFHHLHRRTEELEIYSGRISCIKLLNYRGECVLNEMKLLDELKWSTIDVEFDESILLWHFATQLCYHDYIKTTDLDSLNCSKISRCLSEYMLYLLVFCSNMLPKGIGEIRYRMACEDVFDFFKGRKGIQIEEAYQELLEGCQKLELLRSQQYSIIRNGYHLAEKLQNLSKRNWWREEKWEMMNKVWVELLTYAAGHCGWKEHGRQLAKGGELLTHVCLLMAHFGISGQYQDRKLCDGQLPTNRQLA</sequence>
<feature type="transmembrane region" description="Helical" evidence="1">
    <location>
        <begin position="254"/>
        <end position="282"/>
    </location>
</feature>
<organism evidence="3 4">
    <name type="scientific">Theobroma cacao</name>
    <name type="common">Cacao</name>
    <name type="synonym">Cocoa</name>
    <dbReference type="NCBI Taxonomy" id="3641"/>
    <lineage>
        <taxon>Eukaryota</taxon>
        <taxon>Viridiplantae</taxon>
        <taxon>Streptophyta</taxon>
        <taxon>Embryophyta</taxon>
        <taxon>Tracheophyta</taxon>
        <taxon>Spermatophyta</taxon>
        <taxon>Magnoliopsida</taxon>
        <taxon>eudicotyledons</taxon>
        <taxon>Gunneridae</taxon>
        <taxon>Pentapetalae</taxon>
        <taxon>rosids</taxon>
        <taxon>malvids</taxon>
        <taxon>Malvales</taxon>
        <taxon>Malvaceae</taxon>
        <taxon>Byttnerioideae</taxon>
        <taxon>Theobroma</taxon>
    </lineage>
</organism>
<feature type="transmembrane region" description="Helical" evidence="1">
    <location>
        <begin position="47"/>
        <end position="72"/>
    </location>
</feature>
<feature type="transmembrane region" description="Helical" evidence="1">
    <location>
        <begin position="294"/>
        <end position="314"/>
    </location>
</feature>
<keyword evidence="1" id="KW-1133">Transmembrane helix</keyword>
<feature type="transmembrane region" description="Helical" evidence="1">
    <location>
        <begin position="136"/>
        <end position="156"/>
    </location>
</feature>
<dbReference type="KEGG" id="tcc:108662402"/>
<keyword evidence="1" id="KW-0812">Transmembrane</keyword>
<accession>A0AB32WJU6</accession>
<reference evidence="3" key="1">
    <citation type="journal article" date="1997" name="Nucleic Acids Res.">
        <title>tRNAscan-SE: a program for improved detection of transfer RNA genes in genomic sequence.</title>
        <authorList>
            <person name="Lowe T.M."/>
            <person name="Eddy S.R."/>
        </authorList>
    </citation>
    <scope>NUCLEOTIDE SEQUENCE [LARGE SCALE GENOMIC DNA]</scope>
    <source>
        <strain evidence="3">r\B97-61/B2</strain>
    </source>
</reference>
<feature type="transmembrane region" description="Helical" evidence="1">
    <location>
        <begin position="84"/>
        <end position="103"/>
    </location>
</feature>
<evidence type="ECO:0000313" key="4">
    <source>
        <dbReference type="RefSeq" id="XP_017978223.1"/>
    </source>
</evidence>
<dbReference type="AlphaFoldDB" id="A0AB32WJU6"/>
<dbReference type="Gramene" id="Tc06v2_t001060.1">
    <property type="protein sequence ID" value="Tc06v2_p001060.1"/>
    <property type="gene ID" value="Tc06v2_g001060"/>
</dbReference>
<feature type="domain" description="DUF4220" evidence="2">
    <location>
        <begin position="50"/>
        <end position="351"/>
    </location>
</feature>
<dbReference type="GeneID" id="108662402"/>
<dbReference type="InterPro" id="IPR025315">
    <property type="entry name" value="DUF4220"/>
</dbReference>
<dbReference type="Proteomes" id="UP000694886">
    <property type="component" value="Chromosome 6"/>
</dbReference>
<evidence type="ECO:0000259" key="2">
    <source>
        <dbReference type="Pfam" id="PF13968"/>
    </source>
</evidence>
<dbReference type="Pfam" id="PF13968">
    <property type="entry name" value="DUF4220"/>
    <property type="match status" value="1"/>
</dbReference>
<dbReference type="Pfam" id="PF04578">
    <property type="entry name" value="DUF594"/>
    <property type="match status" value="1"/>
</dbReference>
<feature type="transmembrane region" description="Helical" evidence="1">
    <location>
        <begin position="16"/>
        <end position="35"/>
    </location>
</feature>
<dbReference type="InterPro" id="IPR007658">
    <property type="entry name" value="DUF594"/>
</dbReference>
<reference evidence="4" key="2">
    <citation type="submission" date="2025-08" db="UniProtKB">
        <authorList>
            <consortium name="RefSeq"/>
        </authorList>
    </citation>
    <scope>IDENTIFICATION</scope>
</reference>
<protein>
    <submittedName>
        <fullName evidence="4">Uncharacterized protein LOC108662402</fullName>
    </submittedName>
</protein>
<evidence type="ECO:0000256" key="1">
    <source>
        <dbReference type="SAM" id="Phobius"/>
    </source>
</evidence>